<dbReference type="GO" id="GO:0000785">
    <property type="term" value="C:chromatin"/>
    <property type="evidence" value="ECO:0007669"/>
    <property type="project" value="TreeGrafter"/>
</dbReference>
<protein>
    <recommendedName>
        <fullName evidence="16">N-acetyltransferase ESCO2</fullName>
    </recommendedName>
</protein>
<sequence>MQPYCAAGKRKHSSVSSESNPAKKHAVVGGSPVRRKSPRLPQSPLGKMTMGHAYQEKENCPSPQKSASPAYSAVPPSELYRHSPLRCSPKRASPLKPCVGTGSFYSKKTALYLTPLERKVLSESKPSSNSLFSPPKSVEKPKAKKGRKAKKPSAAPPLKTSLKGYLSTKSTMRRSLKHPEAPSAKQGELKKCPPLTFCSMKSKPKPKLFVGAAFFGTGRKTTTTMYKKAVQKTTKPKPAAKVEGTQAQEPVKEQVAEPVKRVPSPMRHAVFVKKQGKALQAPAKHISFEEPPSTDCVQEEPAQSEQESPEALSPRVLSQKYGLTKEVKIILRRSLTPSSPESSLDTSSQDCTTEIGSDSVFDISEISSPSVKGRSEEAPPSVYPIFGSKRHQKKLSLPSPVKCSTPSALPSALSTSAKQSRIWRKKEQERQSADQLIIDAGQKQFGATTCASCGMIYSADSLEDNFQHTQYHQRFLDSIKFVGWKKERVVAEFWDGKIILVLPEDPKYAVKKAEDIRQLADNELGFQQISLSCPSKAKTYLFVNHDKMIVGCLIAEHIRQAFRVLEQPERAKDMTKPDFMEHHRAWCCSTVPERAICGVSRIWVFSLMRRRGIATRLVDTARNTFMYGSHLTKEEIAFSDPTPDGKLFATKYCETPTFLVYNFIG</sequence>
<keyword evidence="5" id="KW-0863">Zinc-finger</keyword>
<evidence type="ECO:0000256" key="1">
    <source>
        <dbReference type="ARBA" id="ARBA00004123"/>
    </source>
</evidence>
<keyword evidence="15" id="KW-1185">Reference proteome</keyword>
<dbReference type="EMBL" id="JAFDVH010000018">
    <property type="protein sequence ID" value="KAG7460955.1"/>
    <property type="molecule type" value="Genomic_DNA"/>
</dbReference>
<evidence type="ECO:0000256" key="2">
    <source>
        <dbReference type="ARBA" id="ARBA00005816"/>
    </source>
</evidence>
<evidence type="ECO:0008006" key="16">
    <source>
        <dbReference type="Google" id="ProtNLM"/>
    </source>
</evidence>
<comment type="caution">
    <text evidence="14">The sequence shown here is derived from an EMBL/GenBank/DDBJ whole genome shotgun (WGS) entry which is preliminary data.</text>
</comment>
<accession>A0A9D3PI33</accession>
<evidence type="ECO:0000256" key="8">
    <source>
        <dbReference type="ARBA" id="ARBA00023306"/>
    </source>
</evidence>
<dbReference type="Pfam" id="PF13878">
    <property type="entry name" value="zf-C2H2_3"/>
    <property type="match status" value="1"/>
</dbReference>
<comment type="catalytic activity">
    <reaction evidence="10">
        <text>L-lysyl-[protein] + acetyl-CoA = N(6)-acetyl-L-lysyl-[protein] + CoA + H(+)</text>
        <dbReference type="Rhea" id="RHEA:45948"/>
        <dbReference type="Rhea" id="RHEA-COMP:9752"/>
        <dbReference type="Rhea" id="RHEA-COMP:10731"/>
        <dbReference type="ChEBI" id="CHEBI:15378"/>
        <dbReference type="ChEBI" id="CHEBI:29969"/>
        <dbReference type="ChEBI" id="CHEBI:57287"/>
        <dbReference type="ChEBI" id="CHEBI:57288"/>
        <dbReference type="ChEBI" id="CHEBI:61930"/>
    </reaction>
</comment>
<evidence type="ECO:0000256" key="5">
    <source>
        <dbReference type="ARBA" id="ARBA00022771"/>
    </source>
</evidence>
<keyword evidence="7" id="KW-0539">Nucleus</keyword>
<feature type="domain" description="N-acetyltransferase ESCO zinc-finger" evidence="12">
    <location>
        <begin position="435"/>
        <end position="474"/>
    </location>
</feature>
<keyword evidence="9" id="KW-0012">Acyltransferase</keyword>
<evidence type="ECO:0000256" key="7">
    <source>
        <dbReference type="ARBA" id="ARBA00023242"/>
    </source>
</evidence>
<evidence type="ECO:0000313" key="14">
    <source>
        <dbReference type="EMBL" id="KAG7460955.1"/>
    </source>
</evidence>
<gene>
    <name evidence="14" type="ORF">MATL_G00204460</name>
</gene>
<evidence type="ECO:0000259" key="13">
    <source>
        <dbReference type="Pfam" id="PF13880"/>
    </source>
</evidence>
<evidence type="ECO:0000256" key="6">
    <source>
        <dbReference type="ARBA" id="ARBA00022833"/>
    </source>
</evidence>
<feature type="region of interest" description="Disordered" evidence="11">
    <location>
        <begin position="281"/>
        <end position="317"/>
    </location>
</feature>
<dbReference type="PANTHER" id="PTHR45884:SF3">
    <property type="entry name" value="N-ACETYLTRANSFERASE ESCO2"/>
    <property type="match status" value="1"/>
</dbReference>
<dbReference type="Proteomes" id="UP001046870">
    <property type="component" value="Chromosome 18"/>
</dbReference>
<feature type="region of interest" description="Disordered" evidence="11">
    <location>
        <begin position="119"/>
        <end position="189"/>
    </location>
</feature>
<dbReference type="Pfam" id="PF13880">
    <property type="entry name" value="Acetyltransf_13"/>
    <property type="match status" value="1"/>
</dbReference>
<dbReference type="GO" id="GO:0007064">
    <property type="term" value="P:mitotic sister chromatid cohesion"/>
    <property type="evidence" value="ECO:0007669"/>
    <property type="project" value="TreeGrafter"/>
</dbReference>
<dbReference type="PANTHER" id="PTHR45884">
    <property type="entry name" value="N-ACETYLTRANSFERASE ECO"/>
    <property type="match status" value="1"/>
</dbReference>
<evidence type="ECO:0000256" key="9">
    <source>
        <dbReference type="ARBA" id="ARBA00023315"/>
    </source>
</evidence>
<feature type="region of interest" description="Disordered" evidence="11">
    <location>
        <begin position="228"/>
        <end position="262"/>
    </location>
</feature>
<feature type="compositionally biased region" description="Low complexity" evidence="11">
    <location>
        <begin position="334"/>
        <end position="348"/>
    </location>
</feature>
<keyword evidence="6" id="KW-0862">Zinc</keyword>
<organism evidence="14 15">
    <name type="scientific">Megalops atlanticus</name>
    <name type="common">Tarpon</name>
    <name type="synonym">Clupea gigantea</name>
    <dbReference type="NCBI Taxonomy" id="7932"/>
    <lineage>
        <taxon>Eukaryota</taxon>
        <taxon>Metazoa</taxon>
        <taxon>Chordata</taxon>
        <taxon>Craniata</taxon>
        <taxon>Vertebrata</taxon>
        <taxon>Euteleostomi</taxon>
        <taxon>Actinopterygii</taxon>
        <taxon>Neopterygii</taxon>
        <taxon>Teleostei</taxon>
        <taxon>Elopiformes</taxon>
        <taxon>Megalopidae</taxon>
        <taxon>Megalops</taxon>
    </lineage>
</organism>
<evidence type="ECO:0000313" key="15">
    <source>
        <dbReference type="Proteomes" id="UP001046870"/>
    </source>
</evidence>
<name>A0A9D3PI33_MEGAT</name>
<feature type="region of interest" description="Disordered" evidence="11">
    <location>
        <begin position="334"/>
        <end position="355"/>
    </location>
</feature>
<comment type="subcellular location">
    <subcellularLocation>
        <location evidence="1">Nucleus</location>
    </subcellularLocation>
</comment>
<evidence type="ECO:0000256" key="10">
    <source>
        <dbReference type="ARBA" id="ARBA00047902"/>
    </source>
</evidence>
<feature type="region of interest" description="Disordered" evidence="11">
    <location>
        <begin position="1"/>
        <end position="93"/>
    </location>
</feature>
<reference evidence="14" key="1">
    <citation type="submission" date="2021-01" db="EMBL/GenBank/DDBJ databases">
        <authorList>
            <person name="Zahm M."/>
            <person name="Roques C."/>
            <person name="Cabau C."/>
            <person name="Klopp C."/>
            <person name="Donnadieu C."/>
            <person name="Jouanno E."/>
            <person name="Lampietro C."/>
            <person name="Louis A."/>
            <person name="Herpin A."/>
            <person name="Echchiki A."/>
            <person name="Berthelot C."/>
            <person name="Parey E."/>
            <person name="Roest-Crollius H."/>
            <person name="Braasch I."/>
            <person name="Postlethwait J."/>
            <person name="Bobe J."/>
            <person name="Montfort J."/>
            <person name="Bouchez O."/>
            <person name="Begum T."/>
            <person name="Mejri S."/>
            <person name="Adams A."/>
            <person name="Chen W.-J."/>
            <person name="Guiguen Y."/>
        </authorList>
    </citation>
    <scope>NUCLEOTIDE SEQUENCE</scope>
    <source>
        <strain evidence="14">YG-15Mar2019-1</strain>
        <tissue evidence="14">Brain</tissue>
    </source>
</reference>
<dbReference type="InterPro" id="IPR028009">
    <property type="entry name" value="ESCO_Acetyltransf_dom"/>
</dbReference>
<dbReference type="GO" id="GO:0008270">
    <property type="term" value="F:zinc ion binding"/>
    <property type="evidence" value="ECO:0007669"/>
    <property type="project" value="UniProtKB-KW"/>
</dbReference>
<dbReference type="InterPro" id="IPR028005">
    <property type="entry name" value="AcTrfase_ESCO_Znf_dom"/>
</dbReference>
<dbReference type="GO" id="GO:0061733">
    <property type="term" value="F:protein-lysine-acetyltransferase activity"/>
    <property type="evidence" value="ECO:0007669"/>
    <property type="project" value="TreeGrafter"/>
</dbReference>
<feature type="domain" description="N-acetyltransferase ESCO acetyl-transferase" evidence="13">
    <location>
        <begin position="594"/>
        <end position="661"/>
    </location>
</feature>
<evidence type="ECO:0000259" key="12">
    <source>
        <dbReference type="Pfam" id="PF13878"/>
    </source>
</evidence>
<feature type="compositionally biased region" description="Basic residues" evidence="11">
    <location>
        <begin position="142"/>
        <end position="151"/>
    </location>
</feature>
<keyword evidence="8" id="KW-0131">Cell cycle</keyword>
<feature type="compositionally biased region" description="Low complexity" evidence="11">
    <location>
        <begin position="299"/>
        <end position="311"/>
    </location>
</feature>
<evidence type="ECO:0000256" key="4">
    <source>
        <dbReference type="ARBA" id="ARBA00022723"/>
    </source>
</evidence>
<dbReference type="OrthoDB" id="428854at2759"/>
<keyword evidence="4" id="KW-0479">Metal-binding</keyword>
<evidence type="ECO:0000256" key="3">
    <source>
        <dbReference type="ARBA" id="ARBA00022679"/>
    </source>
</evidence>
<proteinExistence type="inferred from homology"/>
<keyword evidence="3" id="KW-0808">Transferase</keyword>
<dbReference type="AlphaFoldDB" id="A0A9D3PI33"/>
<comment type="similarity">
    <text evidence="2">Belongs to the acetyltransferase family. ECO subfamily.</text>
</comment>
<evidence type="ECO:0000256" key="11">
    <source>
        <dbReference type="SAM" id="MobiDB-lite"/>
    </source>
</evidence>
<feature type="compositionally biased region" description="Basic and acidic residues" evidence="11">
    <location>
        <begin position="250"/>
        <end position="260"/>
    </location>
</feature>
<dbReference type="GO" id="GO:0005634">
    <property type="term" value="C:nucleus"/>
    <property type="evidence" value="ECO:0007669"/>
    <property type="project" value="UniProtKB-SubCell"/>
</dbReference>
<feature type="compositionally biased region" description="Low complexity" evidence="11">
    <location>
        <begin position="66"/>
        <end position="77"/>
    </location>
</feature>